<name>A0A931MWZ3_9HYPH</name>
<dbReference type="Proteomes" id="UP000631694">
    <property type="component" value="Unassembled WGS sequence"/>
</dbReference>
<evidence type="ECO:0000313" key="2">
    <source>
        <dbReference type="Proteomes" id="UP000631694"/>
    </source>
</evidence>
<gene>
    <name evidence="1" type="ORF">I5731_10270</name>
</gene>
<organism evidence="1 2">
    <name type="scientific">Methylobrevis albus</name>
    <dbReference type="NCBI Taxonomy" id="2793297"/>
    <lineage>
        <taxon>Bacteria</taxon>
        <taxon>Pseudomonadati</taxon>
        <taxon>Pseudomonadota</taxon>
        <taxon>Alphaproteobacteria</taxon>
        <taxon>Hyphomicrobiales</taxon>
        <taxon>Pleomorphomonadaceae</taxon>
        <taxon>Methylobrevis</taxon>
    </lineage>
</organism>
<proteinExistence type="predicted"/>
<accession>A0A931MWZ3</accession>
<reference evidence="1" key="1">
    <citation type="submission" date="2020-12" db="EMBL/GenBank/DDBJ databases">
        <title>Methylobrevis albus sp. nov., isolated from fresh water lack sediment.</title>
        <authorList>
            <person name="Zou Q."/>
        </authorList>
    </citation>
    <scope>NUCLEOTIDE SEQUENCE</scope>
    <source>
        <strain evidence="1">L22</strain>
    </source>
</reference>
<dbReference type="RefSeq" id="WP_197311295.1">
    <property type="nucleotide sequence ID" value="NZ_JADZLT010000050.1"/>
</dbReference>
<protein>
    <submittedName>
        <fullName evidence="1">Uncharacterized protein</fullName>
    </submittedName>
</protein>
<evidence type="ECO:0000313" key="1">
    <source>
        <dbReference type="EMBL" id="MBH0238208.1"/>
    </source>
</evidence>
<keyword evidence="2" id="KW-1185">Reference proteome</keyword>
<dbReference type="AlphaFoldDB" id="A0A931MWZ3"/>
<dbReference type="EMBL" id="JADZLT010000050">
    <property type="protein sequence ID" value="MBH0238208.1"/>
    <property type="molecule type" value="Genomic_DNA"/>
</dbReference>
<sequence length="147" mass="15484">MTLSPASALEVWQGDVVVTSVTPACANSASPRKSIAVGSILRSVLRPKLVSNNGNDTRISFFHDLQAVYATILAGGAMPDGTMTTYGVSHEGKLIANIGSTYTSYVQTPATITSAATFVTLTIRLQNFLFIPGCRAGLRGVYSKRVG</sequence>
<comment type="caution">
    <text evidence="1">The sequence shown here is derived from an EMBL/GenBank/DDBJ whole genome shotgun (WGS) entry which is preliminary data.</text>
</comment>